<dbReference type="EMBL" id="JAGFNK010000217">
    <property type="protein sequence ID" value="KAI9457736.1"/>
    <property type="molecule type" value="Genomic_DNA"/>
</dbReference>
<protein>
    <submittedName>
        <fullName evidence="1">Uncharacterized protein</fullName>
    </submittedName>
</protein>
<comment type="caution">
    <text evidence="1">The sequence shown here is derived from an EMBL/GenBank/DDBJ whole genome shotgun (WGS) entry which is preliminary data.</text>
</comment>
<feature type="non-terminal residue" evidence="1">
    <location>
        <position position="1"/>
    </location>
</feature>
<keyword evidence="2" id="KW-1185">Reference proteome</keyword>
<organism evidence="1 2">
    <name type="scientific">Russula earlei</name>
    <dbReference type="NCBI Taxonomy" id="71964"/>
    <lineage>
        <taxon>Eukaryota</taxon>
        <taxon>Fungi</taxon>
        <taxon>Dikarya</taxon>
        <taxon>Basidiomycota</taxon>
        <taxon>Agaricomycotina</taxon>
        <taxon>Agaricomycetes</taxon>
        <taxon>Russulales</taxon>
        <taxon>Russulaceae</taxon>
        <taxon>Russula</taxon>
    </lineage>
</organism>
<name>A0ACC0U2K2_9AGAM</name>
<accession>A0ACC0U2K2</accession>
<proteinExistence type="predicted"/>
<evidence type="ECO:0000313" key="2">
    <source>
        <dbReference type="Proteomes" id="UP001207468"/>
    </source>
</evidence>
<dbReference type="Proteomes" id="UP001207468">
    <property type="component" value="Unassembled WGS sequence"/>
</dbReference>
<gene>
    <name evidence="1" type="ORF">F5148DRAFT_1221987</name>
</gene>
<sequence length="639" mass="68719">IPSSSVTDWKTKYYEAAEMLAETKNELDDFHQSTQQELKVKVERAESERDSWKSKFMSLQTNHNTTTTSLQRELDSLRQENQKVKVQLRELEMGNDDLERNERAVASSLSDVEAKYARALEEKILLEHELFDKAHLEEECQRLKDELRDSNAEVSVLRDQLAAAQARASSQKLKSVPSRTSSEGSSLARHVSRPSEDDLLHTQPPPDLELLEPEIPLSVSDAPRPSTSSADSESGHSILLQRAGFSLPRHKMASSQTPISLSRSTTLPSLHASRIQPKITANRSTSHASSHTIAPATANGASTAITSKSRGVQMVSEMRAKVKNLEQKIHTRVPRLRLGSMSRPNPPAIAVPTSKSSNLSGNERSRSSLLGRRAADVDEIKRTPAGNTSGWVLIMEDSPSPTKPKDRDHRRASSPPSAVGFPAFASLMNSPQSGSLGTPDVPSHIVQPSGLRRPQSRLSTSTEGRSSVSTTATVSSIPTPASRPATPTFIPVPTSGLYAHPSTAGATGLKRPSGGYIKRSSLGSTTGDSPSSASLSDCGIPQRDRVLSTSASYAAASPTTLSSAPSRRESPGGKALPQIPHSNITLPTPSPTPLSQSRTGRPSYGMSGRRSAGADISDVEGRFLDARDKGRPRSGSGRN</sequence>
<evidence type="ECO:0000313" key="1">
    <source>
        <dbReference type="EMBL" id="KAI9457736.1"/>
    </source>
</evidence>
<reference evidence="1" key="1">
    <citation type="submission" date="2021-03" db="EMBL/GenBank/DDBJ databases">
        <title>Evolutionary priming and transition to the ectomycorrhizal habit in an iconic lineage of mushroom-forming fungi: is preadaptation a requirement?</title>
        <authorList>
            <consortium name="DOE Joint Genome Institute"/>
            <person name="Looney B.P."/>
            <person name="Miyauchi S."/>
            <person name="Morin E."/>
            <person name="Drula E."/>
            <person name="Courty P.E."/>
            <person name="Chicoki N."/>
            <person name="Fauchery L."/>
            <person name="Kohler A."/>
            <person name="Kuo A."/>
            <person name="LaButti K."/>
            <person name="Pangilinan J."/>
            <person name="Lipzen A."/>
            <person name="Riley R."/>
            <person name="Andreopoulos W."/>
            <person name="He G."/>
            <person name="Johnson J."/>
            <person name="Barry K.W."/>
            <person name="Grigoriev I.V."/>
            <person name="Nagy L."/>
            <person name="Hibbett D."/>
            <person name="Henrissat B."/>
            <person name="Matheny P.B."/>
            <person name="Labbe J."/>
            <person name="Martin A.F."/>
        </authorList>
    </citation>
    <scope>NUCLEOTIDE SEQUENCE</scope>
    <source>
        <strain evidence="1">BPL698</strain>
    </source>
</reference>